<keyword evidence="2 5" id="KW-0808">Transferase</keyword>
<dbReference type="GO" id="GO:0032259">
    <property type="term" value="P:methylation"/>
    <property type="evidence" value="ECO:0007669"/>
    <property type="project" value="UniProtKB-KW"/>
</dbReference>
<dbReference type="InterPro" id="IPR004556">
    <property type="entry name" value="HemK-like"/>
</dbReference>
<dbReference type="GO" id="GO:0008276">
    <property type="term" value="F:protein methyltransferase activity"/>
    <property type="evidence" value="ECO:0007669"/>
    <property type="project" value="InterPro"/>
</dbReference>
<dbReference type="Proteomes" id="UP000294593">
    <property type="component" value="Unassembled WGS sequence"/>
</dbReference>
<evidence type="ECO:0000259" key="4">
    <source>
        <dbReference type="Pfam" id="PF13649"/>
    </source>
</evidence>
<sequence length="311" mass="32912">MSAGMRTEGFAERLAVLRSAMQTLPDKPEETPEATLRALWCLAAGKPMSADAAGHLANEALPTLDAAQDAQLGALIAQRLAGIPLAHLSGRQAFMGLEMLAGPQALIPRRETELLARAALAHLREMASPRVIDVCTGSGNLALAMAQGVPTARVWGADLSPEAVALAEANARHLGLSERVQWRCGDLLAPFDAGEANAVHGDAADFLGHTDLLLCNPPYISSGKLDSMPAEIVQHEPSLAFDGGPFGIRILQRLMKDAPRFLRSGGWLGLEVGLGQGPAVQQWLARTGQFGAPQTVLDDHGQVRSLLAQRL</sequence>
<dbReference type="SUPFAM" id="SSF53335">
    <property type="entry name" value="S-adenosyl-L-methionine-dependent methyltransferases"/>
    <property type="match status" value="1"/>
</dbReference>
<evidence type="ECO:0000313" key="5">
    <source>
        <dbReference type="EMBL" id="TDP84498.1"/>
    </source>
</evidence>
<name>A0A4V3CW06_9BURK</name>
<dbReference type="Gene3D" id="1.10.8.10">
    <property type="entry name" value="DNA helicase RuvA subunit, C-terminal domain"/>
    <property type="match status" value="1"/>
</dbReference>
<dbReference type="PROSITE" id="PS00092">
    <property type="entry name" value="N6_MTASE"/>
    <property type="match status" value="1"/>
</dbReference>
<dbReference type="PANTHER" id="PTHR18895">
    <property type="entry name" value="HEMK METHYLTRANSFERASE"/>
    <property type="match status" value="1"/>
</dbReference>
<organism evidence="5 6">
    <name type="scientific">Aquabacterium commune</name>
    <dbReference type="NCBI Taxonomy" id="70586"/>
    <lineage>
        <taxon>Bacteria</taxon>
        <taxon>Pseudomonadati</taxon>
        <taxon>Pseudomonadota</taxon>
        <taxon>Betaproteobacteria</taxon>
        <taxon>Burkholderiales</taxon>
        <taxon>Aquabacterium</taxon>
    </lineage>
</organism>
<gene>
    <name evidence="5" type="ORF">EV672_10366</name>
</gene>
<keyword evidence="1 5" id="KW-0489">Methyltransferase</keyword>
<evidence type="ECO:0000313" key="6">
    <source>
        <dbReference type="Proteomes" id="UP000294593"/>
    </source>
</evidence>
<evidence type="ECO:0000256" key="1">
    <source>
        <dbReference type="ARBA" id="ARBA00022603"/>
    </source>
</evidence>
<evidence type="ECO:0000256" key="3">
    <source>
        <dbReference type="ARBA" id="ARBA00022691"/>
    </source>
</evidence>
<feature type="domain" description="Methyltransferase" evidence="4">
    <location>
        <begin position="131"/>
        <end position="200"/>
    </location>
</feature>
<reference evidence="5 6" key="1">
    <citation type="submission" date="2019-03" db="EMBL/GenBank/DDBJ databases">
        <title>Genomic Encyclopedia of Type Strains, Phase IV (KMG-IV): sequencing the most valuable type-strain genomes for metagenomic binning, comparative biology and taxonomic classification.</title>
        <authorList>
            <person name="Goeker M."/>
        </authorList>
    </citation>
    <scope>NUCLEOTIDE SEQUENCE [LARGE SCALE GENOMIC DNA]</scope>
    <source>
        <strain evidence="5 6">DSM 11901</strain>
    </source>
</reference>
<keyword evidence="3" id="KW-0949">S-adenosyl-L-methionine</keyword>
<dbReference type="InterPro" id="IPR050320">
    <property type="entry name" value="N5-glutamine_MTase"/>
</dbReference>
<accession>A0A4V3CW06</accession>
<dbReference type="InterPro" id="IPR041698">
    <property type="entry name" value="Methyltransf_25"/>
</dbReference>
<dbReference type="AlphaFoldDB" id="A0A4V3CW06"/>
<dbReference type="InterPro" id="IPR029063">
    <property type="entry name" value="SAM-dependent_MTases_sf"/>
</dbReference>
<dbReference type="NCBIfam" id="TIGR00536">
    <property type="entry name" value="hemK_fam"/>
    <property type="match status" value="1"/>
</dbReference>
<dbReference type="CDD" id="cd02440">
    <property type="entry name" value="AdoMet_MTases"/>
    <property type="match status" value="1"/>
</dbReference>
<dbReference type="Pfam" id="PF13649">
    <property type="entry name" value="Methyltransf_25"/>
    <property type="match status" value="1"/>
</dbReference>
<dbReference type="GO" id="GO:0003676">
    <property type="term" value="F:nucleic acid binding"/>
    <property type="evidence" value="ECO:0007669"/>
    <property type="project" value="InterPro"/>
</dbReference>
<proteinExistence type="predicted"/>
<comment type="caution">
    <text evidence="5">The sequence shown here is derived from an EMBL/GenBank/DDBJ whole genome shotgun (WGS) entry which is preliminary data.</text>
</comment>
<dbReference type="EMBL" id="SNXW01000003">
    <property type="protein sequence ID" value="TDP84498.1"/>
    <property type="molecule type" value="Genomic_DNA"/>
</dbReference>
<dbReference type="PANTHER" id="PTHR18895:SF74">
    <property type="entry name" value="MTRF1L RELEASE FACTOR GLUTAMINE METHYLTRANSFERASE"/>
    <property type="match status" value="1"/>
</dbReference>
<dbReference type="RefSeq" id="WP_243738565.1">
    <property type="nucleotide sequence ID" value="NZ_SNXW01000003.1"/>
</dbReference>
<keyword evidence="6" id="KW-1185">Reference proteome</keyword>
<dbReference type="InterPro" id="IPR002052">
    <property type="entry name" value="DNA_methylase_N6_adenine_CS"/>
</dbReference>
<protein>
    <submittedName>
        <fullName evidence="5">Release factor glutamine methyltransferase</fullName>
    </submittedName>
</protein>
<evidence type="ECO:0000256" key="2">
    <source>
        <dbReference type="ARBA" id="ARBA00022679"/>
    </source>
</evidence>
<dbReference type="Gene3D" id="3.40.50.150">
    <property type="entry name" value="Vaccinia Virus protein VP39"/>
    <property type="match status" value="1"/>
</dbReference>